<dbReference type="Proteomes" id="UP000308199">
    <property type="component" value="Unassembled WGS sequence"/>
</dbReference>
<dbReference type="PANTHER" id="PTHR44942">
    <property type="entry name" value="METHYLTRANSF_11 DOMAIN-CONTAINING PROTEIN"/>
    <property type="match status" value="1"/>
</dbReference>
<organism evidence="5 6">
    <name type="scientific">Phellinidium pouzarii</name>
    <dbReference type="NCBI Taxonomy" id="167371"/>
    <lineage>
        <taxon>Eukaryota</taxon>
        <taxon>Fungi</taxon>
        <taxon>Dikarya</taxon>
        <taxon>Basidiomycota</taxon>
        <taxon>Agaricomycotina</taxon>
        <taxon>Agaricomycetes</taxon>
        <taxon>Hymenochaetales</taxon>
        <taxon>Hymenochaetaceae</taxon>
        <taxon>Phellinidium</taxon>
    </lineage>
</organism>
<dbReference type="InterPro" id="IPR029063">
    <property type="entry name" value="SAM-dependent_MTases_sf"/>
</dbReference>
<proteinExistence type="inferred from homology"/>
<dbReference type="SUPFAM" id="SSF53335">
    <property type="entry name" value="S-adenosyl-L-methionine-dependent methyltransferases"/>
    <property type="match status" value="1"/>
</dbReference>
<name>A0A4S4L4F8_9AGAM</name>
<dbReference type="EMBL" id="SGPK01000238">
    <property type="protein sequence ID" value="THH05761.1"/>
    <property type="molecule type" value="Genomic_DNA"/>
</dbReference>
<evidence type="ECO:0000259" key="4">
    <source>
        <dbReference type="Pfam" id="PF08241"/>
    </source>
</evidence>
<dbReference type="Pfam" id="PF08241">
    <property type="entry name" value="Methyltransf_11"/>
    <property type="match status" value="1"/>
</dbReference>
<reference evidence="5 6" key="1">
    <citation type="submission" date="2019-02" db="EMBL/GenBank/DDBJ databases">
        <title>Genome sequencing of the rare red list fungi Phellinidium pouzarii.</title>
        <authorList>
            <person name="Buettner E."/>
            <person name="Kellner H."/>
        </authorList>
    </citation>
    <scope>NUCLEOTIDE SEQUENCE [LARGE SCALE GENOMIC DNA]</scope>
    <source>
        <strain evidence="5 6">DSM 108285</strain>
    </source>
</reference>
<accession>A0A4S4L4F8</accession>
<feature type="domain" description="Methyltransferase type 11" evidence="4">
    <location>
        <begin position="56"/>
        <end position="155"/>
    </location>
</feature>
<keyword evidence="2" id="KW-0489">Methyltransferase</keyword>
<dbReference type="InterPro" id="IPR051052">
    <property type="entry name" value="Diverse_substrate_MTase"/>
</dbReference>
<evidence type="ECO:0000256" key="3">
    <source>
        <dbReference type="ARBA" id="ARBA00022679"/>
    </source>
</evidence>
<gene>
    <name evidence="5" type="ORF">EW145_g4554</name>
</gene>
<dbReference type="PANTHER" id="PTHR44942:SF4">
    <property type="entry name" value="METHYLTRANSFERASE TYPE 11 DOMAIN-CONTAINING PROTEIN"/>
    <property type="match status" value="1"/>
</dbReference>
<dbReference type="InterPro" id="IPR013216">
    <property type="entry name" value="Methyltransf_11"/>
</dbReference>
<dbReference type="CDD" id="cd02440">
    <property type="entry name" value="AdoMet_MTases"/>
    <property type="match status" value="1"/>
</dbReference>
<dbReference type="OrthoDB" id="66144at2759"/>
<dbReference type="GO" id="GO:0008757">
    <property type="term" value="F:S-adenosylmethionine-dependent methyltransferase activity"/>
    <property type="evidence" value="ECO:0007669"/>
    <property type="project" value="InterPro"/>
</dbReference>
<evidence type="ECO:0000256" key="2">
    <source>
        <dbReference type="ARBA" id="ARBA00022603"/>
    </source>
</evidence>
<comment type="similarity">
    <text evidence="1">Belongs to the methyltransferase superfamily.</text>
</comment>
<comment type="caution">
    <text evidence="5">The sequence shown here is derived from an EMBL/GenBank/DDBJ whole genome shotgun (WGS) entry which is preliminary data.</text>
</comment>
<evidence type="ECO:0000313" key="5">
    <source>
        <dbReference type="EMBL" id="THH05761.1"/>
    </source>
</evidence>
<dbReference type="Gene3D" id="3.40.50.150">
    <property type="entry name" value="Vaccinia Virus protein VP39"/>
    <property type="match status" value="1"/>
</dbReference>
<dbReference type="GO" id="GO:0032259">
    <property type="term" value="P:methylation"/>
    <property type="evidence" value="ECO:0007669"/>
    <property type="project" value="UniProtKB-KW"/>
</dbReference>
<keyword evidence="3" id="KW-0808">Transferase</keyword>
<evidence type="ECO:0000313" key="6">
    <source>
        <dbReference type="Proteomes" id="UP000308199"/>
    </source>
</evidence>
<keyword evidence="6" id="KW-1185">Reference proteome</keyword>
<protein>
    <recommendedName>
        <fullName evidence="4">Methyltransferase type 11 domain-containing protein</fullName>
    </recommendedName>
</protein>
<evidence type="ECO:0000256" key="1">
    <source>
        <dbReference type="ARBA" id="ARBA00008361"/>
    </source>
</evidence>
<sequence>MASSPSPASGKVHPVSAAGFGAGKSELYDKVRPGYTPQVLSHIRKAVSKKEGLKVVEIGCGSGIFTRDLLAYPEWSTSIVELKCIDPNEGMRAVFASTVKDPRVSLYDGTFDTTGVPDGWADVILCATAFHWCSDLEAAASEFSRILKSDGTVILLWNSHDRVNFEWLKQIFELCRGFLPPTYDADLRDKWRDIFDLPLYKNIFKEPEEVVLPSTQAKTLEEFTQAVFTWSVVAILPEDKKEKIRQGVKEIVQRGDGLIWVDKEEGTFEMPFAAQVVVFHRKAL</sequence>
<dbReference type="AlphaFoldDB" id="A0A4S4L4F8"/>